<organism evidence="2 3">
    <name type="scientific">Albula glossodonta</name>
    <name type="common">roundjaw bonefish</name>
    <dbReference type="NCBI Taxonomy" id="121402"/>
    <lineage>
        <taxon>Eukaryota</taxon>
        <taxon>Metazoa</taxon>
        <taxon>Chordata</taxon>
        <taxon>Craniata</taxon>
        <taxon>Vertebrata</taxon>
        <taxon>Euteleostomi</taxon>
        <taxon>Actinopterygii</taxon>
        <taxon>Neopterygii</taxon>
        <taxon>Teleostei</taxon>
        <taxon>Albuliformes</taxon>
        <taxon>Albulidae</taxon>
        <taxon>Albula</taxon>
    </lineage>
</organism>
<proteinExistence type="predicted"/>
<comment type="caution">
    <text evidence="2">The sequence shown here is derived from an EMBL/GenBank/DDBJ whole genome shotgun (WGS) entry which is preliminary data.</text>
</comment>
<evidence type="ECO:0000313" key="3">
    <source>
        <dbReference type="Proteomes" id="UP000824540"/>
    </source>
</evidence>
<evidence type="ECO:0000256" key="1">
    <source>
        <dbReference type="SAM" id="MobiDB-lite"/>
    </source>
</evidence>
<feature type="region of interest" description="Disordered" evidence="1">
    <location>
        <begin position="22"/>
        <end position="41"/>
    </location>
</feature>
<dbReference type="AlphaFoldDB" id="A0A8T2P894"/>
<sequence length="148" mass="15935">MVDLTSPHQSVAHAVCTPVLSRSVPASGPRQASGPSPSVAGGALEQRAHFETPSSWLCFNAQTIHRLTADSQQDPAALGRAELQLDGHVHTHFVRAHWTWTRGRSTREEAGVLAAVMQDPVLCPAHHPAGTVAAREHQHLQGSFVQEH</sequence>
<gene>
    <name evidence="2" type="ORF">JZ751_005038</name>
</gene>
<protein>
    <submittedName>
        <fullName evidence="2">Uncharacterized protein</fullName>
    </submittedName>
</protein>
<keyword evidence="3" id="KW-1185">Reference proteome</keyword>
<reference evidence="2" key="1">
    <citation type="thesis" date="2021" institute="BYU ScholarsArchive" country="Provo, UT, USA">
        <title>Applications of and Algorithms for Genome Assembly and Genomic Analyses with an Emphasis on Marine Teleosts.</title>
        <authorList>
            <person name="Pickett B.D."/>
        </authorList>
    </citation>
    <scope>NUCLEOTIDE SEQUENCE</scope>
    <source>
        <strain evidence="2">HI-2016</strain>
    </source>
</reference>
<accession>A0A8T2P894</accession>
<evidence type="ECO:0000313" key="2">
    <source>
        <dbReference type="EMBL" id="KAG9347471.1"/>
    </source>
</evidence>
<name>A0A8T2P894_9TELE</name>
<dbReference type="EMBL" id="JAFBMS010000013">
    <property type="protein sequence ID" value="KAG9347471.1"/>
    <property type="molecule type" value="Genomic_DNA"/>
</dbReference>
<dbReference type="Proteomes" id="UP000824540">
    <property type="component" value="Unassembled WGS sequence"/>
</dbReference>